<reference evidence="2 3" key="1">
    <citation type="journal article" date="2020" name="Genome Biol. Evol.">
        <title>Comparative genomics of Sclerotiniaceae.</title>
        <authorList>
            <person name="Valero Jimenez C.A."/>
            <person name="Steentjes M."/>
            <person name="Scholten O.E."/>
            <person name="Van Kan J.A.L."/>
        </authorList>
    </citation>
    <scope>NUCLEOTIDE SEQUENCE [LARGE SCALE GENOMIC DNA]</scope>
    <source>
        <strain evidence="2 3">MUCL 94</strain>
    </source>
</reference>
<keyword evidence="3" id="KW-1185">Reference proteome</keyword>
<evidence type="ECO:0000256" key="1">
    <source>
        <dbReference type="SAM" id="SignalP"/>
    </source>
</evidence>
<evidence type="ECO:0000313" key="3">
    <source>
        <dbReference type="Proteomes" id="UP000710849"/>
    </source>
</evidence>
<evidence type="ECO:0000313" key="2">
    <source>
        <dbReference type="EMBL" id="KAF7953520.1"/>
    </source>
</evidence>
<protein>
    <submittedName>
        <fullName evidence="2">Uncharacterized protein</fullName>
    </submittedName>
</protein>
<dbReference type="Proteomes" id="UP000710849">
    <property type="component" value="Unassembled WGS sequence"/>
</dbReference>
<accession>A0A9P5IZA1</accession>
<keyword evidence="1" id="KW-0732">Signal</keyword>
<name>A0A9P5IZA1_9HELO</name>
<feature type="signal peptide" evidence="1">
    <location>
        <begin position="1"/>
        <end position="23"/>
    </location>
</feature>
<organism evidence="2 3">
    <name type="scientific">Botrytis byssoidea</name>
    <dbReference type="NCBI Taxonomy" id="139641"/>
    <lineage>
        <taxon>Eukaryota</taxon>
        <taxon>Fungi</taxon>
        <taxon>Dikarya</taxon>
        <taxon>Ascomycota</taxon>
        <taxon>Pezizomycotina</taxon>
        <taxon>Leotiomycetes</taxon>
        <taxon>Helotiales</taxon>
        <taxon>Sclerotiniaceae</taxon>
        <taxon>Botrytis</taxon>
    </lineage>
</organism>
<dbReference type="EMBL" id="RCSW01000002">
    <property type="protein sequence ID" value="KAF7953520.1"/>
    <property type="molecule type" value="Genomic_DNA"/>
</dbReference>
<feature type="chain" id="PRO_5040267972" evidence="1">
    <location>
        <begin position="24"/>
        <end position="113"/>
    </location>
</feature>
<gene>
    <name evidence="2" type="ORF">EAE97_000919</name>
</gene>
<dbReference type="GeneID" id="62144508"/>
<dbReference type="RefSeq" id="XP_038737330.1">
    <property type="nucleotide sequence ID" value="XM_038871429.1"/>
</dbReference>
<sequence>MTTEWLSRILFFSLLQLIFVVSSRNLTFFCHPNSVLPRLKLRKQTHTTMEARIAAFIGTPGVSNKTASVISSKYTIDENLATLLSDTTTEKSFNPGIISTGMLDSKTSFWNRY</sequence>
<dbReference type="AlphaFoldDB" id="A0A9P5IZA1"/>
<comment type="caution">
    <text evidence="2">The sequence shown here is derived from an EMBL/GenBank/DDBJ whole genome shotgun (WGS) entry which is preliminary data.</text>
</comment>
<proteinExistence type="predicted"/>